<dbReference type="EMBL" id="KV460225">
    <property type="protein sequence ID" value="OBT96886.2"/>
    <property type="molecule type" value="Genomic_DNA"/>
</dbReference>
<evidence type="ECO:0000313" key="8">
    <source>
        <dbReference type="Proteomes" id="UP000091956"/>
    </source>
</evidence>
<keyword evidence="4" id="KW-0804">Transcription</keyword>
<evidence type="ECO:0000256" key="2">
    <source>
        <dbReference type="ARBA" id="ARBA00022833"/>
    </source>
</evidence>
<gene>
    <name evidence="7" type="ORF">VE01_05497</name>
</gene>
<dbReference type="STRING" id="342668.A0A1B8GM52"/>
<dbReference type="Proteomes" id="UP000091956">
    <property type="component" value="Unassembled WGS sequence"/>
</dbReference>
<feature type="compositionally biased region" description="Polar residues" evidence="6">
    <location>
        <begin position="38"/>
        <end position="51"/>
    </location>
</feature>
<name>A0A1B8GM52_9PEZI</name>
<keyword evidence="2" id="KW-0862">Zinc</keyword>
<protein>
    <recommendedName>
        <fullName evidence="9">Transcription factor domain-containing protein</fullName>
    </recommendedName>
</protein>
<dbReference type="GeneID" id="28838883"/>
<dbReference type="AlphaFoldDB" id="A0A1B8GM52"/>
<evidence type="ECO:0000256" key="5">
    <source>
        <dbReference type="ARBA" id="ARBA00023242"/>
    </source>
</evidence>
<keyword evidence="5" id="KW-0539">Nucleus</keyword>
<evidence type="ECO:0000256" key="4">
    <source>
        <dbReference type="ARBA" id="ARBA00023163"/>
    </source>
</evidence>
<organism evidence="7 8">
    <name type="scientific">Pseudogymnoascus verrucosus</name>
    <dbReference type="NCBI Taxonomy" id="342668"/>
    <lineage>
        <taxon>Eukaryota</taxon>
        <taxon>Fungi</taxon>
        <taxon>Dikarya</taxon>
        <taxon>Ascomycota</taxon>
        <taxon>Pezizomycotina</taxon>
        <taxon>Leotiomycetes</taxon>
        <taxon>Thelebolales</taxon>
        <taxon>Thelebolaceae</taxon>
        <taxon>Pseudogymnoascus</taxon>
    </lineage>
</organism>
<dbReference type="RefSeq" id="XP_018130619.2">
    <property type="nucleotide sequence ID" value="XM_018274961.2"/>
</dbReference>
<reference evidence="7 8" key="1">
    <citation type="submission" date="2016-03" db="EMBL/GenBank/DDBJ databases">
        <title>Comparative genomics of Pseudogymnoascus destructans, the fungus causing white-nose syndrome of bats.</title>
        <authorList>
            <person name="Palmer J.M."/>
            <person name="Drees K.P."/>
            <person name="Foster J.T."/>
            <person name="Lindner D.L."/>
        </authorList>
    </citation>
    <scope>NUCLEOTIDE SEQUENCE [LARGE SCALE GENOMIC DNA]</scope>
    <source>
        <strain evidence="7 8">UAMH 10579</strain>
    </source>
</reference>
<keyword evidence="1" id="KW-0479">Metal-binding</keyword>
<evidence type="ECO:0000313" key="7">
    <source>
        <dbReference type="EMBL" id="OBT96886.2"/>
    </source>
</evidence>
<sequence>MRLPSCSRCTIRKISCEYASTTGKREEKKPAGDLENLSDASDQTTSALENSSAKEKDVQNQAYSSLHTHLPVDDARAATIMSLSCDRTAENTATSSLRPPYSKLSESPRRDESMNSSAAQSSDISSGHIMEKELTRTRVNIENFQHFLDSDPVLEVALAETSTMALSPGYQLSSAQSLFQINDTTALLEGFNSQWLNSNVANFQSTSEHDWGNSVTNLSIEPSRDFGFNLMGSFGIPGSHTTSNAFQKIATECPGSSFDTPAWKPPLRPETLEYADRVSEDEPSLVVLNGPSRITPVVPINIGKDAQDRDLEVSTLDQGSEFTSYPVNGISYQMNSNKDLAKMLLEFPQMMARPGGKYPPFVHHRLYRCEEGDVLKPLAIAFCFVAALNAAFPSGKGFVHSLMNAERDQLLKGFRLLRESELEMIATVHAICVYQIMGFFDDSSPDSARFAELQQPFFLRMARRFVASYMPQLRSSYDDSDYSEPVWEKWISTETVRRTFFLIHIINVIACRTEKQNPYFYEELDDDLVMDLPLPAPEKIWKANSAAEWKSALEEELQGGWQANRTASMNFSGNGWKESTVNGSEWDLSGDGMLSGATRTSFYEIHLTNSHEFTRLLMHCIDRRR</sequence>
<reference evidence="8" key="2">
    <citation type="journal article" date="2018" name="Nat. Commun.">
        <title>Extreme sensitivity to ultraviolet light in the fungal pathogen causing white-nose syndrome of bats.</title>
        <authorList>
            <person name="Palmer J.M."/>
            <person name="Drees K.P."/>
            <person name="Foster J.T."/>
            <person name="Lindner D.L."/>
        </authorList>
    </citation>
    <scope>NUCLEOTIDE SEQUENCE [LARGE SCALE GENOMIC DNA]</scope>
    <source>
        <strain evidence="8">UAMH 10579</strain>
    </source>
</reference>
<feature type="region of interest" description="Disordered" evidence="6">
    <location>
        <begin position="20"/>
        <end position="61"/>
    </location>
</feature>
<feature type="region of interest" description="Disordered" evidence="6">
    <location>
        <begin position="88"/>
        <end position="128"/>
    </location>
</feature>
<evidence type="ECO:0000256" key="3">
    <source>
        <dbReference type="ARBA" id="ARBA00023015"/>
    </source>
</evidence>
<accession>A0A1B8GM52</accession>
<dbReference type="PANTHER" id="PTHR47660">
    <property type="entry name" value="TRANSCRIPTION FACTOR WITH C2H2 AND ZN(2)-CYS(6) DNA BINDING DOMAIN (EUROFUNG)-RELATED-RELATED"/>
    <property type="match status" value="1"/>
</dbReference>
<keyword evidence="8" id="KW-1185">Reference proteome</keyword>
<evidence type="ECO:0008006" key="9">
    <source>
        <dbReference type="Google" id="ProtNLM"/>
    </source>
</evidence>
<feature type="compositionally biased region" description="Basic and acidic residues" evidence="6">
    <location>
        <begin position="23"/>
        <end position="32"/>
    </location>
</feature>
<proteinExistence type="predicted"/>
<dbReference type="GO" id="GO:0046872">
    <property type="term" value="F:metal ion binding"/>
    <property type="evidence" value="ECO:0007669"/>
    <property type="project" value="UniProtKB-KW"/>
</dbReference>
<dbReference type="PANTHER" id="PTHR47660:SF3">
    <property type="entry name" value="FINGER DOMAIN PROTEIN, PUTATIVE (AFU_ORTHOLOGUE AFUA_4G03310)-RELATED"/>
    <property type="match status" value="1"/>
</dbReference>
<feature type="compositionally biased region" description="Low complexity" evidence="6">
    <location>
        <begin position="114"/>
        <end position="126"/>
    </location>
</feature>
<keyword evidence="3" id="KW-0805">Transcription regulation</keyword>
<evidence type="ECO:0000256" key="6">
    <source>
        <dbReference type="SAM" id="MobiDB-lite"/>
    </source>
</evidence>
<evidence type="ECO:0000256" key="1">
    <source>
        <dbReference type="ARBA" id="ARBA00022723"/>
    </source>
</evidence>